<reference evidence="1" key="2">
    <citation type="journal article" date="2015" name="Fish Shellfish Immunol.">
        <title>Early steps in the European eel (Anguilla anguilla)-Vibrio vulnificus interaction in the gills: Role of the RtxA13 toxin.</title>
        <authorList>
            <person name="Callol A."/>
            <person name="Pajuelo D."/>
            <person name="Ebbesson L."/>
            <person name="Teles M."/>
            <person name="MacKenzie S."/>
            <person name="Amaro C."/>
        </authorList>
    </citation>
    <scope>NUCLEOTIDE SEQUENCE</scope>
</reference>
<accession>A0A0E9R5M8</accession>
<reference evidence="1" key="1">
    <citation type="submission" date="2014-11" db="EMBL/GenBank/DDBJ databases">
        <authorList>
            <person name="Amaro Gonzalez C."/>
        </authorList>
    </citation>
    <scope>NUCLEOTIDE SEQUENCE</scope>
</reference>
<sequence length="53" mass="6281">MNLTQPFQRNIEVGVEIPWVLLLSLRPNMGGRWEGLVLRHPQRLWEKMISNVK</sequence>
<dbReference type="EMBL" id="GBXM01084495">
    <property type="protein sequence ID" value="JAH24082.1"/>
    <property type="molecule type" value="Transcribed_RNA"/>
</dbReference>
<name>A0A0E9R5M8_ANGAN</name>
<evidence type="ECO:0000313" key="1">
    <source>
        <dbReference type="EMBL" id="JAH24082.1"/>
    </source>
</evidence>
<organism evidence="1">
    <name type="scientific">Anguilla anguilla</name>
    <name type="common">European freshwater eel</name>
    <name type="synonym">Muraena anguilla</name>
    <dbReference type="NCBI Taxonomy" id="7936"/>
    <lineage>
        <taxon>Eukaryota</taxon>
        <taxon>Metazoa</taxon>
        <taxon>Chordata</taxon>
        <taxon>Craniata</taxon>
        <taxon>Vertebrata</taxon>
        <taxon>Euteleostomi</taxon>
        <taxon>Actinopterygii</taxon>
        <taxon>Neopterygii</taxon>
        <taxon>Teleostei</taxon>
        <taxon>Anguilliformes</taxon>
        <taxon>Anguillidae</taxon>
        <taxon>Anguilla</taxon>
    </lineage>
</organism>
<protein>
    <submittedName>
        <fullName evidence="1">Uncharacterized protein</fullName>
    </submittedName>
</protein>
<proteinExistence type="predicted"/>
<dbReference type="AlphaFoldDB" id="A0A0E9R5M8"/>